<comment type="subcellular location">
    <subcellularLocation>
        <location evidence="1">Mitochondrion outer membrane</location>
        <topology evidence="1">Multi-pass membrane protein</topology>
    </subcellularLocation>
</comment>
<dbReference type="SUPFAM" id="SSF161084">
    <property type="entry name" value="MAPEG domain-like"/>
    <property type="match status" value="1"/>
</dbReference>
<evidence type="ECO:0000256" key="22">
    <source>
        <dbReference type="ARBA" id="ARBA00076908"/>
    </source>
</evidence>
<dbReference type="GO" id="GO:0006629">
    <property type="term" value="P:lipid metabolic process"/>
    <property type="evidence" value="ECO:0007669"/>
    <property type="project" value="UniProtKB-KW"/>
</dbReference>
<evidence type="ECO:0000256" key="20">
    <source>
        <dbReference type="ARBA" id="ARBA00069748"/>
    </source>
</evidence>
<dbReference type="Proteomes" id="UP000314981">
    <property type="component" value="Chromosome 3"/>
</dbReference>
<evidence type="ECO:0000256" key="14">
    <source>
        <dbReference type="ARBA" id="ARBA00037884"/>
    </source>
</evidence>
<evidence type="ECO:0000256" key="15">
    <source>
        <dbReference type="ARBA" id="ARBA00037916"/>
    </source>
</evidence>
<evidence type="ECO:0000256" key="4">
    <source>
        <dbReference type="ARBA" id="ARBA00022692"/>
    </source>
</evidence>
<evidence type="ECO:0000256" key="18">
    <source>
        <dbReference type="ARBA" id="ARBA00049298"/>
    </source>
</evidence>
<evidence type="ECO:0000256" key="16">
    <source>
        <dbReference type="ARBA" id="ARBA00039056"/>
    </source>
</evidence>
<dbReference type="GO" id="GO:0005741">
    <property type="term" value="C:mitochondrial outer membrane"/>
    <property type="evidence" value="ECO:0007669"/>
    <property type="project" value="UniProtKB-SubCell"/>
</dbReference>
<dbReference type="GO" id="GO:0006691">
    <property type="term" value="P:leukotriene metabolic process"/>
    <property type="evidence" value="ECO:0007669"/>
    <property type="project" value="UniProtKB-ARBA"/>
</dbReference>
<dbReference type="EC" id="4.4.1.20" evidence="16"/>
<evidence type="ECO:0000256" key="1">
    <source>
        <dbReference type="ARBA" id="ARBA00004374"/>
    </source>
</evidence>
<dbReference type="FunFam" id="1.20.120.550:FF:000004">
    <property type="entry name" value="Microsomal glutathione S-transferase 3"/>
    <property type="match status" value="1"/>
</dbReference>
<dbReference type="GO" id="GO:0004464">
    <property type="term" value="F:leukotriene-C4 synthase activity"/>
    <property type="evidence" value="ECO:0007669"/>
    <property type="project" value="UniProtKB-EC"/>
</dbReference>
<dbReference type="InterPro" id="IPR023352">
    <property type="entry name" value="MAPEG-like_dom_sf"/>
</dbReference>
<dbReference type="InterPro" id="IPR050997">
    <property type="entry name" value="MAPEG"/>
</dbReference>
<evidence type="ECO:0000256" key="8">
    <source>
        <dbReference type="ARBA" id="ARBA00023098"/>
    </source>
</evidence>
<gene>
    <name evidence="24" type="primary">MGST3</name>
</gene>
<dbReference type="GO" id="GO:0005783">
    <property type="term" value="C:endoplasmic reticulum"/>
    <property type="evidence" value="ECO:0007669"/>
    <property type="project" value="TreeGrafter"/>
</dbReference>
<keyword evidence="11" id="KW-0564">Palmitate</keyword>
<comment type="catalytic activity">
    <reaction evidence="19">
        <text>15-deoxy-Delta(12,14)-prostaglandin J2 + glutathione = 15-deoxy-Delta(12,14)-prostaglandin J2-S-(R)-glutathione</text>
        <dbReference type="Rhea" id="RHEA:75963"/>
        <dbReference type="ChEBI" id="CHEBI:57925"/>
        <dbReference type="ChEBI" id="CHEBI:85236"/>
        <dbReference type="ChEBI" id="CHEBI:194498"/>
    </reaction>
    <physiologicalReaction direction="left-to-right" evidence="19">
        <dbReference type="Rhea" id="RHEA:75964"/>
    </physiologicalReaction>
</comment>
<evidence type="ECO:0000256" key="9">
    <source>
        <dbReference type="ARBA" id="ARBA00023128"/>
    </source>
</evidence>
<dbReference type="STRING" id="30522.A0A4W2DLP8"/>
<keyword evidence="9" id="KW-0496">Mitochondrion</keyword>
<keyword evidence="5" id="KW-1000">Mitochondrion outer membrane</keyword>
<reference evidence="24" key="2">
    <citation type="submission" date="2025-08" db="UniProtKB">
        <authorList>
            <consortium name="Ensembl"/>
        </authorList>
    </citation>
    <scope>IDENTIFICATION</scope>
</reference>
<keyword evidence="8" id="KW-0443">Lipid metabolism</keyword>
<dbReference type="PANTHER" id="PTHR10250">
    <property type="entry name" value="MICROSOMAL GLUTATHIONE S-TRANSFERASE"/>
    <property type="match status" value="1"/>
</dbReference>
<evidence type="ECO:0000313" key="24">
    <source>
        <dbReference type="Ensembl" id="ENSBIXP00000025264.1"/>
    </source>
</evidence>
<keyword evidence="6 23" id="KW-1133">Transmembrane helix</keyword>
<keyword evidence="13" id="KW-0449">Lipoprotein</keyword>
<evidence type="ECO:0000256" key="5">
    <source>
        <dbReference type="ARBA" id="ARBA00022787"/>
    </source>
</evidence>
<feature type="transmembrane region" description="Helical" evidence="23">
    <location>
        <begin position="128"/>
        <end position="152"/>
    </location>
</feature>
<protein>
    <recommendedName>
        <fullName evidence="20">Glutathione S-transferase 3, mitochondrial</fullName>
        <ecNumber evidence="16">4.4.1.20</ecNumber>
    </recommendedName>
    <alternativeName>
        <fullName evidence="21">Glutathione peroxidase MGST3</fullName>
    </alternativeName>
    <alternativeName>
        <fullName evidence="22">LTC4 synthase MGST3</fullName>
    </alternativeName>
</protein>
<accession>A0A4W2DLP8</accession>
<keyword evidence="7" id="KW-0560">Oxidoreductase</keyword>
<evidence type="ECO:0000256" key="3">
    <source>
        <dbReference type="ARBA" id="ARBA00022679"/>
    </source>
</evidence>
<dbReference type="GO" id="GO:0005635">
    <property type="term" value="C:nuclear envelope"/>
    <property type="evidence" value="ECO:0007669"/>
    <property type="project" value="TreeGrafter"/>
</dbReference>
<comment type="pathway">
    <text evidence="14">Lipid metabolism; leukotriene C4 biosynthesis.</text>
</comment>
<reference evidence="24" key="3">
    <citation type="submission" date="2025-09" db="UniProtKB">
        <authorList>
            <consortium name="Ensembl"/>
        </authorList>
    </citation>
    <scope>IDENTIFICATION</scope>
</reference>
<dbReference type="Gene3D" id="1.20.120.550">
    <property type="entry name" value="Membrane associated eicosanoid/glutathione metabolism-like domain"/>
    <property type="match status" value="1"/>
</dbReference>
<evidence type="ECO:0000313" key="25">
    <source>
        <dbReference type="Proteomes" id="UP000314981"/>
    </source>
</evidence>
<comment type="catalytic activity">
    <reaction evidence="17">
        <text>(5S)-hydroperoxy-(6E,8Z,11Z,14Z)-eicosatetraenoate + 2 glutathione = (5S)-hydroxy-(6E,8Z,11Z,14Z)-eicosatetraenoate + glutathione disulfide + H2O</text>
        <dbReference type="Rhea" id="RHEA:48620"/>
        <dbReference type="ChEBI" id="CHEBI:15377"/>
        <dbReference type="ChEBI" id="CHEBI:57450"/>
        <dbReference type="ChEBI" id="CHEBI:57925"/>
        <dbReference type="ChEBI" id="CHEBI:58297"/>
        <dbReference type="ChEBI" id="CHEBI:90632"/>
    </reaction>
    <physiologicalReaction direction="left-to-right" evidence="17">
        <dbReference type="Rhea" id="RHEA:48621"/>
    </physiologicalReaction>
</comment>
<organism evidence="24 25">
    <name type="scientific">Bos indicus x Bos taurus</name>
    <name type="common">Hybrid cattle</name>
    <dbReference type="NCBI Taxonomy" id="30522"/>
    <lineage>
        <taxon>Eukaryota</taxon>
        <taxon>Metazoa</taxon>
        <taxon>Chordata</taxon>
        <taxon>Craniata</taxon>
        <taxon>Vertebrata</taxon>
        <taxon>Euteleostomi</taxon>
        <taxon>Mammalia</taxon>
        <taxon>Eutheria</taxon>
        <taxon>Laurasiatheria</taxon>
        <taxon>Artiodactyla</taxon>
        <taxon>Ruminantia</taxon>
        <taxon>Pecora</taxon>
        <taxon>Bovidae</taxon>
        <taxon>Bovinae</taxon>
        <taxon>Bos</taxon>
    </lineage>
</organism>
<evidence type="ECO:0000256" key="21">
    <source>
        <dbReference type="ARBA" id="ARBA00075145"/>
    </source>
</evidence>
<dbReference type="GO" id="GO:0004602">
    <property type="term" value="F:glutathione peroxidase activity"/>
    <property type="evidence" value="ECO:0007669"/>
    <property type="project" value="TreeGrafter"/>
</dbReference>
<proteinExistence type="inferred from homology"/>
<keyword evidence="25" id="KW-1185">Reference proteome</keyword>
<evidence type="ECO:0000256" key="6">
    <source>
        <dbReference type="ARBA" id="ARBA00022989"/>
    </source>
</evidence>
<evidence type="ECO:0000256" key="12">
    <source>
        <dbReference type="ARBA" id="ARBA00023239"/>
    </source>
</evidence>
<evidence type="ECO:0000256" key="17">
    <source>
        <dbReference type="ARBA" id="ARBA00043664"/>
    </source>
</evidence>
<keyword evidence="12" id="KW-0456">Lyase</keyword>
<name>A0A4W2DLP8_BOBOX</name>
<evidence type="ECO:0000256" key="13">
    <source>
        <dbReference type="ARBA" id="ARBA00023288"/>
    </source>
</evidence>
<evidence type="ECO:0000256" key="2">
    <source>
        <dbReference type="ARBA" id="ARBA00010459"/>
    </source>
</evidence>
<evidence type="ECO:0000256" key="11">
    <source>
        <dbReference type="ARBA" id="ARBA00023139"/>
    </source>
</evidence>
<keyword evidence="4 23" id="KW-0812">Transmembrane</keyword>
<comment type="similarity">
    <text evidence="2">Belongs to the MAPEG family.</text>
</comment>
<dbReference type="PANTHER" id="PTHR10250:SF26">
    <property type="entry name" value="GLUTATHIONE S-TRANSFERASE 3, MITOCHONDRIAL"/>
    <property type="match status" value="1"/>
</dbReference>
<dbReference type="Ensembl" id="ENSBIXT00000041864.1">
    <property type="protein sequence ID" value="ENSBIXP00000025264.1"/>
    <property type="gene ID" value="ENSBIXG00000007840.1"/>
</dbReference>
<keyword evidence="10 23" id="KW-0472">Membrane</keyword>
<evidence type="ECO:0000256" key="10">
    <source>
        <dbReference type="ARBA" id="ARBA00023136"/>
    </source>
</evidence>
<dbReference type="InterPro" id="IPR001129">
    <property type="entry name" value="Membr-assoc_MAPEG"/>
</dbReference>
<evidence type="ECO:0000256" key="7">
    <source>
        <dbReference type="ARBA" id="ARBA00023002"/>
    </source>
</evidence>
<evidence type="ECO:0000256" key="19">
    <source>
        <dbReference type="ARBA" id="ARBA00051411"/>
    </source>
</evidence>
<dbReference type="GO" id="GO:0004364">
    <property type="term" value="F:glutathione transferase activity"/>
    <property type="evidence" value="ECO:0007669"/>
    <property type="project" value="TreeGrafter"/>
</dbReference>
<reference evidence="24 25" key="1">
    <citation type="submission" date="2018-11" db="EMBL/GenBank/DDBJ databases">
        <title>Haplotype-resolved cattle genomes.</title>
        <authorList>
            <person name="Low W.Y."/>
            <person name="Tearle R."/>
            <person name="Bickhart D.M."/>
            <person name="Rosen B.D."/>
            <person name="Koren S."/>
            <person name="Rhie A."/>
            <person name="Hiendleder S."/>
            <person name="Phillippy A.M."/>
            <person name="Smith T.P.L."/>
            <person name="Williams J.L."/>
        </authorList>
    </citation>
    <scope>NUCLEOTIDE SEQUENCE [LARGE SCALE GENOMIC DNA]</scope>
</reference>
<comment type="pathway">
    <text evidence="15">Lipid metabolism; arachidonate metabolism.</text>
</comment>
<dbReference type="Pfam" id="PF01124">
    <property type="entry name" value="MAPEG"/>
    <property type="match status" value="1"/>
</dbReference>
<keyword evidence="3" id="KW-0808">Transferase</keyword>
<feature type="transmembrane region" description="Helical" evidence="23">
    <location>
        <begin position="173"/>
        <end position="194"/>
    </location>
</feature>
<dbReference type="AlphaFoldDB" id="A0A4W2DLP8"/>
<comment type="catalytic activity">
    <reaction evidence="18">
        <text>leukotriene C4 = leukotriene A4 + glutathione</text>
        <dbReference type="Rhea" id="RHEA:17617"/>
        <dbReference type="ChEBI" id="CHEBI:57463"/>
        <dbReference type="ChEBI" id="CHEBI:57925"/>
        <dbReference type="ChEBI" id="CHEBI:57973"/>
        <dbReference type="EC" id="4.4.1.20"/>
    </reaction>
    <physiologicalReaction direction="right-to-left" evidence="18">
        <dbReference type="Rhea" id="RHEA:17619"/>
    </physiologicalReaction>
</comment>
<evidence type="ECO:0000256" key="23">
    <source>
        <dbReference type="SAM" id="Phobius"/>
    </source>
</evidence>
<sequence length="209" mass="22743">MAVHSSILAWKIPWTEEDNSKEEENLDSGSKPGARGWYSEVPLGHPEPCLGGVASCCSGLGRDCPGPRPTLIEAKDAAPTLPLLTAFCTGRAKVIQYPTMYSTDPENGHIFNCIQRAHQNTLEVYPPFLFFLAVGGVYHPRIVSGLGLAWIVGRVLYAYGYYTGEPRKRQRGALSFIALIGLMGTTVCSAFQHLGWVRTGLNSGCKSCH</sequence>